<proteinExistence type="predicted"/>
<dbReference type="Proteomes" id="UP001497512">
    <property type="component" value="Chromosome 17"/>
</dbReference>
<evidence type="ECO:0000313" key="2">
    <source>
        <dbReference type="Proteomes" id="UP001497512"/>
    </source>
</evidence>
<sequence length="75" mass="8217">MDKEQQRAATKKGGQQPRGGVIKNVIAEVKEDVVKTVAYVWQGSSNLFDAFQLPSASRFVEQAFAPYLLTSTITA</sequence>
<reference evidence="1" key="1">
    <citation type="submission" date="2024-02" db="EMBL/GenBank/DDBJ databases">
        <authorList>
            <consortium name="ELIXIR-Norway"/>
            <consortium name="Elixir Norway"/>
        </authorList>
    </citation>
    <scope>NUCLEOTIDE SEQUENCE</scope>
</reference>
<accession>A0ABP0U0J0</accession>
<protein>
    <submittedName>
        <fullName evidence="1">Uncharacterized protein</fullName>
    </submittedName>
</protein>
<organism evidence="1 2">
    <name type="scientific">Sphagnum troendelagicum</name>
    <dbReference type="NCBI Taxonomy" id="128251"/>
    <lineage>
        <taxon>Eukaryota</taxon>
        <taxon>Viridiplantae</taxon>
        <taxon>Streptophyta</taxon>
        <taxon>Embryophyta</taxon>
        <taxon>Bryophyta</taxon>
        <taxon>Sphagnophytina</taxon>
        <taxon>Sphagnopsida</taxon>
        <taxon>Sphagnales</taxon>
        <taxon>Sphagnaceae</taxon>
        <taxon>Sphagnum</taxon>
    </lineage>
</organism>
<dbReference type="EMBL" id="OZ019909">
    <property type="protein sequence ID" value="CAK9209680.1"/>
    <property type="molecule type" value="Genomic_DNA"/>
</dbReference>
<gene>
    <name evidence="1" type="ORF">CSSPTR1EN2_LOCUS9969</name>
</gene>
<name>A0ABP0U0J0_9BRYO</name>
<keyword evidence="2" id="KW-1185">Reference proteome</keyword>
<evidence type="ECO:0000313" key="1">
    <source>
        <dbReference type="EMBL" id="CAK9209680.1"/>
    </source>
</evidence>